<evidence type="ECO:0000313" key="8">
    <source>
        <dbReference type="EMBL" id="EFE21845.1"/>
    </source>
</evidence>
<dbReference type="Gene3D" id="3.50.50.60">
    <property type="entry name" value="FAD/NAD(P)-binding domain"/>
    <property type="match status" value="1"/>
</dbReference>
<keyword evidence="4 6" id="KW-0274">FAD</keyword>
<dbReference type="PANTHER" id="PTHR43624">
    <property type="entry name" value="ELECTRON TRANSFER FLAVOPROTEIN-QUINONE OXIDOREDUCTASE YDIS-RELATED"/>
    <property type="match status" value="1"/>
</dbReference>
<dbReference type="Pfam" id="PF26311">
    <property type="entry name" value="ETF-QO_FixC_C"/>
    <property type="match status" value="1"/>
</dbReference>
<feature type="non-terminal residue" evidence="8">
    <location>
        <position position="1"/>
    </location>
</feature>
<comment type="cofactor">
    <cofactor evidence="1 6">
        <name>FAD</name>
        <dbReference type="ChEBI" id="CHEBI:57692"/>
    </cofactor>
</comment>
<keyword evidence="3 6" id="KW-0285">Flavoprotein</keyword>
<evidence type="ECO:0000256" key="6">
    <source>
        <dbReference type="RuleBase" id="RU366069"/>
    </source>
</evidence>
<evidence type="ECO:0000256" key="5">
    <source>
        <dbReference type="ARBA" id="ARBA00023002"/>
    </source>
</evidence>
<dbReference type="InterPro" id="IPR059103">
    <property type="entry name" value="FixC-like_C"/>
</dbReference>
<evidence type="ECO:0000256" key="2">
    <source>
        <dbReference type="ARBA" id="ARBA00006796"/>
    </source>
</evidence>
<evidence type="ECO:0000313" key="9">
    <source>
        <dbReference type="Proteomes" id="UP000003692"/>
    </source>
</evidence>
<evidence type="ECO:0000256" key="4">
    <source>
        <dbReference type="ARBA" id="ARBA00022827"/>
    </source>
</evidence>
<dbReference type="HOGENOM" id="CLU_2143628_0_0_6"/>
<dbReference type="GO" id="GO:0016491">
    <property type="term" value="F:oxidoreductase activity"/>
    <property type="evidence" value="ECO:0007669"/>
    <property type="project" value="UniProtKB-UniRule"/>
</dbReference>
<comment type="function">
    <text evidence="6">Part of an electron transfer system.</text>
</comment>
<evidence type="ECO:0000256" key="1">
    <source>
        <dbReference type="ARBA" id="ARBA00001974"/>
    </source>
</evidence>
<accession>D4F8Q1</accession>
<dbReference type="GO" id="GO:0071949">
    <property type="term" value="F:FAD binding"/>
    <property type="evidence" value="ECO:0007669"/>
    <property type="project" value="UniProtKB-UniRule"/>
</dbReference>
<evidence type="ECO:0000256" key="3">
    <source>
        <dbReference type="ARBA" id="ARBA00022630"/>
    </source>
</evidence>
<dbReference type="EMBL" id="ADGK01000263">
    <property type="protein sequence ID" value="EFE21845.1"/>
    <property type="molecule type" value="Genomic_DNA"/>
</dbReference>
<comment type="similarity">
    <text evidence="2 6">Belongs to the ETF-QO/FixC family.</text>
</comment>
<evidence type="ECO:0000259" key="7">
    <source>
        <dbReference type="Pfam" id="PF26311"/>
    </source>
</evidence>
<gene>
    <name evidence="8" type="ORF">EDWATA_03151</name>
</gene>
<dbReference type="InterPro" id="IPR039651">
    <property type="entry name" value="FixC-like"/>
</dbReference>
<dbReference type="Proteomes" id="UP000003692">
    <property type="component" value="Unassembled WGS sequence"/>
</dbReference>
<dbReference type="PANTHER" id="PTHR43624:SF2">
    <property type="entry name" value="ELECTRON TRANSFER FLAVOPROTEIN-QUINONE OXIDOREDUCTASE YDIS-RELATED"/>
    <property type="match status" value="1"/>
</dbReference>
<organism evidence="8 9">
    <name type="scientific">Edwardsiella tarda ATCC 23685</name>
    <dbReference type="NCBI Taxonomy" id="500638"/>
    <lineage>
        <taxon>Bacteria</taxon>
        <taxon>Pseudomonadati</taxon>
        <taxon>Pseudomonadota</taxon>
        <taxon>Gammaproteobacteria</taxon>
        <taxon>Enterobacterales</taxon>
        <taxon>Hafniaceae</taxon>
        <taxon>Edwardsiella</taxon>
    </lineage>
</organism>
<proteinExistence type="inferred from homology"/>
<comment type="caution">
    <text evidence="8">The sequence shown here is derived from an EMBL/GenBank/DDBJ whole genome shotgun (WGS) entry which is preliminary data.</text>
</comment>
<name>D4F8Q1_EDWTA</name>
<keyword evidence="5 6" id="KW-0560">Oxidoreductase</keyword>
<dbReference type="AlphaFoldDB" id="D4F8Q1"/>
<feature type="domain" description="FixC-like C-terminal" evidence="7">
    <location>
        <begin position="53"/>
        <end position="113"/>
    </location>
</feature>
<sequence>GMDLAIASGEAAAQAVLAAREKQDFSAAGLADYPRLLESLPVMKELRHYRKVPEMMDNPRMFTQYPQLAADIMSALFTVDGRPPQPLRKTLLQHCKQVGYLNLLKDGIKGVTAL</sequence>
<dbReference type="InterPro" id="IPR036188">
    <property type="entry name" value="FAD/NAD-bd_sf"/>
</dbReference>
<reference evidence="8 9" key="1">
    <citation type="submission" date="2010-02" db="EMBL/GenBank/DDBJ databases">
        <authorList>
            <person name="Weinstock G."/>
            <person name="Sodergren E."/>
            <person name="Clifton S."/>
            <person name="Fulton L."/>
            <person name="Fulton B."/>
            <person name="Courtney L."/>
            <person name="Fronick C."/>
            <person name="Harrison M."/>
            <person name="Strong C."/>
            <person name="Farmer C."/>
            <person name="Delahaunty K."/>
            <person name="Markovic C."/>
            <person name="Hall O."/>
            <person name="Minx P."/>
            <person name="Tomlinson C."/>
            <person name="Mitreva M."/>
            <person name="Nelson J."/>
            <person name="Hou S."/>
            <person name="Wollam A."/>
            <person name="Pepin K.H."/>
            <person name="Johnson M."/>
            <person name="Bhonagiri V."/>
            <person name="Zhang X."/>
            <person name="Suruliraj S."/>
            <person name="Warren W."/>
            <person name="Chinwalla A."/>
            <person name="Mardis E.R."/>
            <person name="Wilson R.K."/>
        </authorList>
    </citation>
    <scope>NUCLEOTIDE SEQUENCE [LARGE SCALE GENOMIC DNA]</scope>
    <source>
        <strain evidence="8 9">ATCC 23685</strain>
    </source>
</reference>
<protein>
    <recommendedName>
        <fullName evidence="6">Protein FixC</fullName>
    </recommendedName>
</protein>